<evidence type="ECO:0000259" key="7">
    <source>
        <dbReference type="Pfam" id="PF00460"/>
    </source>
</evidence>
<reference evidence="10" key="1">
    <citation type="submission" date="2017-12" db="EMBL/GenBank/DDBJ databases">
        <title>Genome sequencing and analysis.</title>
        <authorList>
            <person name="Huang Y.-T."/>
        </authorList>
    </citation>
    <scope>NUCLEOTIDE SEQUENCE</scope>
    <source>
        <strain evidence="10">VGH116</strain>
    </source>
</reference>
<dbReference type="InterPro" id="IPR053967">
    <property type="entry name" value="LlgE_F_G-like_D1"/>
</dbReference>
<dbReference type="GO" id="GO:0071978">
    <property type="term" value="P:bacterial-type flagellum-dependent swarming motility"/>
    <property type="evidence" value="ECO:0007669"/>
    <property type="project" value="TreeGrafter"/>
</dbReference>
<feature type="domain" description="Flagellar hook protein FlgE/F/G-like D1" evidence="9">
    <location>
        <begin position="85"/>
        <end position="145"/>
    </location>
</feature>
<comment type="similarity">
    <text evidence="2 6">Belongs to the flagella basal body rod proteins family.</text>
</comment>
<dbReference type="Pfam" id="PF22692">
    <property type="entry name" value="LlgE_F_G_D1"/>
    <property type="match status" value="1"/>
</dbReference>
<feature type="domain" description="Flagellar basal-body/hook protein C-terminal" evidence="8">
    <location>
        <begin position="203"/>
        <end position="247"/>
    </location>
</feature>
<dbReference type="InterPro" id="IPR037925">
    <property type="entry name" value="FlgE/F/G-like"/>
</dbReference>
<dbReference type="InterPro" id="IPR020013">
    <property type="entry name" value="Flagellar_FlgE/F/G"/>
</dbReference>
<evidence type="ECO:0000256" key="6">
    <source>
        <dbReference type="RuleBase" id="RU362116"/>
    </source>
</evidence>
<dbReference type="PANTHER" id="PTHR30435">
    <property type="entry name" value="FLAGELLAR PROTEIN"/>
    <property type="match status" value="1"/>
</dbReference>
<proteinExistence type="inferred from homology"/>
<name>A0A0A2R8X7_MORMO</name>
<dbReference type="NCBIfam" id="TIGR03506">
    <property type="entry name" value="FlgEFG_subfam"/>
    <property type="match status" value="1"/>
</dbReference>
<keyword evidence="10" id="KW-0282">Flagellum</keyword>
<comment type="subunit">
    <text evidence="4 6">The basal body constitutes a major portion of the flagellar organelle and consists of five rings (E,L,P,S, and M) mounted on a central rod. The rod consists of about 26 subunits of FlgG in the distal portion, and FlgB, FlgC and FlgF are thought to build up the proximal portion of the rod with about 6 subunits each.</text>
</comment>
<evidence type="ECO:0000256" key="5">
    <source>
        <dbReference type="ARBA" id="ARBA00040228"/>
    </source>
</evidence>
<evidence type="ECO:0000256" key="2">
    <source>
        <dbReference type="ARBA" id="ARBA00009677"/>
    </source>
</evidence>
<sequence>MDHVIYTAMGGAKHALENQAIVSNNIANVSTSGFKAQLSAMRAVPVNGDTEQTRTLVVSSTPGADMTQGPLNYTGRQMDVALNEGHFLAVALPGGEEAYTRNGSIQISADGQLMLGEHLLQGDGGAIDVPPHAELTIGGDGTITALIPTDPPTMLGQIGRLKVVEAKPQDVLRGEDGLFHLTAAARNANGNELPLSERGKVSSGVLEGSNVNPAQAMVEMIANARHFEMQMKVVHSADENAQRANQLLAVS</sequence>
<keyword evidence="10" id="KW-0969">Cilium</keyword>
<dbReference type="PANTHER" id="PTHR30435:SF18">
    <property type="entry name" value="FLAGELLAR BASAL-BODY ROD PROTEIN FLGF"/>
    <property type="match status" value="1"/>
</dbReference>
<dbReference type="OrthoDB" id="9804559at2"/>
<dbReference type="AlphaFoldDB" id="A0A0A2R8X7"/>
<comment type="caution">
    <text evidence="10">The sequence shown here is derived from an EMBL/GenBank/DDBJ whole genome shotgun (WGS) entry which is preliminary data.</text>
</comment>
<dbReference type="Proteomes" id="UP001182247">
    <property type="component" value="Unassembled WGS sequence"/>
</dbReference>
<dbReference type="PROSITE" id="PS00588">
    <property type="entry name" value="FLAGELLA_BB_ROD"/>
    <property type="match status" value="1"/>
</dbReference>
<organism evidence="10 12">
    <name type="scientific">Morganella morganii</name>
    <name type="common">Proteus morganii</name>
    <dbReference type="NCBI Taxonomy" id="582"/>
    <lineage>
        <taxon>Bacteria</taxon>
        <taxon>Pseudomonadati</taxon>
        <taxon>Pseudomonadota</taxon>
        <taxon>Gammaproteobacteria</taxon>
        <taxon>Enterobacterales</taxon>
        <taxon>Morganellaceae</taxon>
        <taxon>Morganella</taxon>
    </lineage>
</organism>
<dbReference type="InterPro" id="IPR010930">
    <property type="entry name" value="Flg_bb/hook_C_dom"/>
</dbReference>
<evidence type="ECO:0000313" key="10">
    <source>
        <dbReference type="EMBL" id="MBE8611323.1"/>
    </source>
</evidence>
<dbReference type="GO" id="GO:0030694">
    <property type="term" value="C:bacterial-type flagellum basal body, rod"/>
    <property type="evidence" value="ECO:0007669"/>
    <property type="project" value="UniProtKB-UniRule"/>
</dbReference>
<dbReference type="Proteomes" id="UP000650477">
    <property type="component" value="Unassembled WGS sequence"/>
</dbReference>
<dbReference type="InterPro" id="IPR019776">
    <property type="entry name" value="Flagellar_basal_body_rod_CS"/>
</dbReference>
<evidence type="ECO:0000313" key="11">
    <source>
        <dbReference type="EMBL" id="MDS0898927.1"/>
    </source>
</evidence>
<dbReference type="Pfam" id="PF00460">
    <property type="entry name" value="Flg_bb_rod"/>
    <property type="match status" value="1"/>
</dbReference>
<evidence type="ECO:0000256" key="1">
    <source>
        <dbReference type="ARBA" id="ARBA00004117"/>
    </source>
</evidence>
<dbReference type="STRING" id="582.AL531_04370"/>
<protein>
    <recommendedName>
        <fullName evidence="5 6">Flagellar basal-body rod protein FlgF</fullName>
    </recommendedName>
</protein>
<gene>
    <name evidence="10" type="primary">flgF</name>
    <name evidence="10" type="ORF">CYG68_02670</name>
    <name evidence="11" type="ORF">OSC06_13180</name>
</gene>
<comment type="subcellular location">
    <subcellularLocation>
        <location evidence="1 6">Bacterial flagellum basal body</location>
    </subcellularLocation>
</comment>
<evidence type="ECO:0000259" key="8">
    <source>
        <dbReference type="Pfam" id="PF06429"/>
    </source>
</evidence>
<dbReference type="EMBL" id="PKLF01000002">
    <property type="protein sequence ID" value="MBE8611323.1"/>
    <property type="molecule type" value="Genomic_DNA"/>
</dbReference>
<accession>A0A0A2R8X7</accession>
<dbReference type="InterPro" id="IPR001444">
    <property type="entry name" value="Flag_bb_rod_N"/>
</dbReference>
<dbReference type="NCBIfam" id="NF009280">
    <property type="entry name" value="PRK12640.1"/>
    <property type="match status" value="1"/>
</dbReference>
<dbReference type="Pfam" id="PF06429">
    <property type="entry name" value="Flg_bbr_C"/>
    <property type="match status" value="1"/>
</dbReference>
<feature type="domain" description="Flagellar basal body rod protein N-terminal" evidence="7">
    <location>
        <begin position="5"/>
        <end position="35"/>
    </location>
</feature>
<dbReference type="RefSeq" id="WP_004240029.1">
    <property type="nucleotide sequence ID" value="NZ_ABMOGV020000012.1"/>
</dbReference>
<evidence type="ECO:0000256" key="4">
    <source>
        <dbReference type="ARBA" id="ARBA00038560"/>
    </source>
</evidence>
<dbReference type="SUPFAM" id="SSF117143">
    <property type="entry name" value="Flagellar hook protein flgE"/>
    <property type="match status" value="1"/>
</dbReference>
<keyword evidence="3 6" id="KW-0975">Bacterial flagellum</keyword>
<keyword evidence="10" id="KW-0966">Cell projection</keyword>
<evidence type="ECO:0000259" key="9">
    <source>
        <dbReference type="Pfam" id="PF22692"/>
    </source>
</evidence>
<reference evidence="11" key="2">
    <citation type="submission" date="2023-02" db="EMBL/GenBank/DDBJ databases">
        <title>Detection, antimicrobial susceptibility and genomic characterization of NDM-producing species of Morganellaceae, Yersiniaceae, and Enterobacteriaceae other than Klebsiella.</title>
        <authorList>
            <person name="Camargo C.H."/>
            <person name="Sacchi C.T."/>
            <person name="Campos K.R."/>
        </authorList>
    </citation>
    <scope>NUCLEOTIDE SEQUENCE</scope>
    <source>
        <strain evidence="11">1189_21</strain>
    </source>
</reference>
<dbReference type="EMBL" id="JAPKIY010000019">
    <property type="protein sequence ID" value="MDS0898927.1"/>
    <property type="molecule type" value="Genomic_DNA"/>
</dbReference>
<evidence type="ECO:0000313" key="12">
    <source>
        <dbReference type="Proteomes" id="UP000650477"/>
    </source>
</evidence>
<evidence type="ECO:0000256" key="3">
    <source>
        <dbReference type="ARBA" id="ARBA00023143"/>
    </source>
</evidence>